<dbReference type="EMBL" id="MCBQ01020950">
    <property type="protein sequence ID" value="RKF54428.1"/>
    <property type="molecule type" value="Genomic_DNA"/>
</dbReference>
<dbReference type="CDD" id="cd06903">
    <property type="entry name" value="lectin_EMP46_EMP47"/>
    <property type="match status" value="1"/>
</dbReference>
<accession>A0A420HAK0</accession>
<feature type="region of interest" description="Disordered" evidence="6">
    <location>
        <begin position="238"/>
        <end position="275"/>
    </location>
</feature>
<evidence type="ECO:0000256" key="3">
    <source>
        <dbReference type="ARBA" id="ARBA00022729"/>
    </source>
</evidence>
<feature type="compositionally biased region" description="Polar residues" evidence="6">
    <location>
        <begin position="261"/>
        <end position="275"/>
    </location>
</feature>
<name>A0A420HAK0_9PEZI</name>
<evidence type="ECO:0000256" key="2">
    <source>
        <dbReference type="ARBA" id="ARBA00022692"/>
    </source>
</evidence>
<protein>
    <submittedName>
        <fullName evidence="10">Protein ERGIC-53</fullName>
    </submittedName>
</protein>
<dbReference type="GO" id="GO:0006888">
    <property type="term" value="P:endoplasmic reticulum to Golgi vesicle-mediated transport"/>
    <property type="evidence" value="ECO:0007669"/>
    <property type="project" value="TreeGrafter"/>
</dbReference>
<dbReference type="GO" id="GO:0030134">
    <property type="term" value="C:COPII-coated ER to Golgi transport vesicle"/>
    <property type="evidence" value="ECO:0007669"/>
    <property type="project" value="TreeGrafter"/>
</dbReference>
<evidence type="ECO:0000256" key="5">
    <source>
        <dbReference type="ARBA" id="ARBA00023136"/>
    </source>
</evidence>
<evidence type="ECO:0000313" key="10">
    <source>
        <dbReference type="EMBL" id="RKF54428.1"/>
    </source>
</evidence>
<sequence>MRILDLLATFIFVLANASKFVDELSLGRNDKIQSENGAIAHFHLIGLPEPPEVLSNKIILTPPAPGNSRGALWSDKNLSNTHWNVDLDIRATGPERAGGNIQIWYVKNGRQDIGTSSIYTVGKFDGLALAIDQYAGSGGSIRGFLNDGSVIYKSHHNVDSLAFGHCKYSYRNLGRPSRISISHNIGGLRVMVDGKACFSSDKIKLPPGNSLGITAVSAEIPDSIELFKVVTTVDTTPGEIISEEQKSSQETNKVEIKEPDSSSTSGEKSTFTSQNSAEQFADLSIRLQSIMKQVNRIHQTLASHQSQYIAKQDEVFEKLKLVNARINNVDLVSEHILEVKRDVKYMKEELHKSLEEHVQSLRGDVKETHDTVLNTHFSLHDRMSGLGSFTRYAILTLSGQVIVIAGYIMYKRRNKNISKKFI</sequence>
<evidence type="ECO:0000256" key="4">
    <source>
        <dbReference type="ARBA" id="ARBA00022989"/>
    </source>
</evidence>
<dbReference type="InterPro" id="IPR051136">
    <property type="entry name" value="Intracellular_Lectin-GPT"/>
</dbReference>
<dbReference type="GO" id="GO:0005789">
    <property type="term" value="C:endoplasmic reticulum membrane"/>
    <property type="evidence" value="ECO:0007669"/>
    <property type="project" value="TreeGrafter"/>
</dbReference>
<evidence type="ECO:0000259" key="9">
    <source>
        <dbReference type="PROSITE" id="PS51328"/>
    </source>
</evidence>
<evidence type="ECO:0000313" key="11">
    <source>
        <dbReference type="Proteomes" id="UP000283383"/>
    </source>
</evidence>
<evidence type="ECO:0000256" key="8">
    <source>
        <dbReference type="SAM" id="SignalP"/>
    </source>
</evidence>
<feature type="domain" description="L-type lectin-like" evidence="9">
    <location>
        <begin position="18"/>
        <end position="234"/>
    </location>
</feature>
<feature type="compositionally biased region" description="Basic and acidic residues" evidence="6">
    <location>
        <begin position="243"/>
        <end position="260"/>
    </location>
</feature>
<keyword evidence="5 7" id="KW-0472">Membrane</keyword>
<evidence type="ECO:0000256" key="6">
    <source>
        <dbReference type="SAM" id="MobiDB-lite"/>
    </source>
</evidence>
<dbReference type="Pfam" id="PF03388">
    <property type="entry name" value="Lectin_leg-like"/>
    <property type="match status" value="1"/>
</dbReference>
<evidence type="ECO:0000256" key="7">
    <source>
        <dbReference type="SAM" id="Phobius"/>
    </source>
</evidence>
<dbReference type="AlphaFoldDB" id="A0A420HAK0"/>
<feature type="transmembrane region" description="Helical" evidence="7">
    <location>
        <begin position="392"/>
        <end position="410"/>
    </location>
</feature>
<dbReference type="GO" id="GO:0005793">
    <property type="term" value="C:endoplasmic reticulum-Golgi intermediate compartment"/>
    <property type="evidence" value="ECO:0007669"/>
    <property type="project" value="TreeGrafter"/>
</dbReference>
<dbReference type="PANTHER" id="PTHR12223">
    <property type="entry name" value="VESICULAR MANNOSE-BINDING LECTIN"/>
    <property type="match status" value="1"/>
</dbReference>
<dbReference type="SUPFAM" id="SSF49899">
    <property type="entry name" value="Concanavalin A-like lectins/glucanases"/>
    <property type="match status" value="1"/>
</dbReference>
<dbReference type="STRING" id="62708.A0A420HAK0"/>
<dbReference type="PANTHER" id="PTHR12223:SF28">
    <property type="entry name" value="LECTIN, MANNOSE BINDING 1 LIKE"/>
    <property type="match status" value="1"/>
</dbReference>
<dbReference type="PROSITE" id="PS51328">
    <property type="entry name" value="L_LECTIN_LIKE"/>
    <property type="match status" value="1"/>
</dbReference>
<keyword evidence="11" id="KW-1185">Reference proteome</keyword>
<comment type="subcellular location">
    <subcellularLocation>
        <location evidence="1">Membrane</location>
        <topology evidence="1">Single-pass type I membrane protein</topology>
    </subcellularLocation>
</comment>
<keyword evidence="3 8" id="KW-0732">Signal</keyword>
<comment type="caution">
    <text evidence="10">The sequence shown here is derived from an EMBL/GenBank/DDBJ whole genome shotgun (WGS) entry which is preliminary data.</text>
</comment>
<gene>
    <name evidence="10" type="ORF">GcM3_209007</name>
</gene>
<keyword evidence="4 7" id="KW-1133">Transmembrane helix</keyword>
<feature type="chain" id="PRO_5018999097" evidence="8">
    <location>
        <begin position="18"/>
        <end position="422"/>
    </location>
</feature>
<keyword evidence="2 7" id="KW-0812">Transmembrane</keyword>
<dbReference type="Proteomes" id="UP000283383">
    <property type="component" value="Unassembled WGS sequence"/>
</dbReference>
<dbReference type="InterPro" id="IPR035661">
    <property type="entry name" value="EMP46/EMP47_N"/>
</dbReference>
<dbReference type="InterPro" id="IPR013320">
    <property type="entry name" value="ConA-like_dom_sf"/>
</dbReference>
<organism evidence="10 11">
    <name type="scientific">Golovinomyces cichoracearum</name>
    <dbReference type="NCBI Taxonomy" id="62708"/>
    <lineage>
        <taxon>Eukaryota</taxon>
        <taxon>Fungi</taxon>
        <taxon>Dikarya</taxon>
        <taxon>Ascomycota</taxon>
        <taxon>Pezizomycotina</taxon>
        <taxon>Leotiomycetes</taxon>
        <taxon>Erysiphales</taxon>
        <taxon>Erysiphaceae</taxon>
        <taxon>Golovinomyces</taxon>
    </lineage>
</organism>
<dbReference type="InterPro" id="IPR005052">
    <property type="entry name" value="Lectin_leg"/>
</dbReference>
<proteinExistence type="predicted"/>
<feature type="signal peptide" evidence="8">
    <location>
        <begin position="1"/>
        <end position="17"/>
    </location>
</feature>
<dbReference type="Gene3D" id="2.60.120.200">
    <property type="match status" value="1"/>
</dbReference>
<evidence type="ECO:0000256" key="1">
    <source>
        <dbReference type="ARBA" id="ARBA00004479"/>
    </source>
</evidence>
<reference evidence="10 11" key="1">
    <citation type="journal article" date="2018" name="BMC Genomics">
        <title>Comparative genome analyses reveal sequence features reflecting distinct modes of host-adaptation between dicot and monocot powdery mildew.</title>
        <authorList>
            <person name="Wu Y."/>
            <person name="Ma X."/>
            <person name="Pan Z."/>
            <person name="Kale S.D."/>
            <person name="Song Y."/>
            <person name="King H."/>
            <person name="Zhang Q."/>
            <person name="Presley C."/>
            <person name="Deng X."/>
            <person name="Wei C.I."/>
            <person name="Xiao S."/>
        </authorList>
    </citation>
    <scope>NUCLEOTIDE SEQUENCE [LARGE SCALE GENOMIC DNA]</scope>
    <source>
        <strain evidence="10">UMSG3</strain>
    </source>
</reference>
<dbReference type="GO" id="GO:0005537">
    <property type="term" value="F:D-mannose binding"/>
    <property type="evidence" value="ECO:0007669"/>
    <property type="project" value="TreeGrafter"/>
</dbReference>
<dbReference type="GO" id="GO:0000139">
    <property type="term" value="C:Golgi membrane"/>
    <property type="evidence" value="ECO:0007669"/>
    <property type="project" value="TreeGrafter"/>
</dbReference>